<evidence type="ECO:0008006" key="4">
    <source>
        <dbReference type="Google" id="ProtNLM"/>
    </source>
</evidence>
<gene>
    <name evidence="2" type="ORF">K227x_10230</name>
</gene>
<feature type="transmembrane region" description="Helical" evidence="1">
    <location>
        <begin position="27"/>
        <end position="47"/>
    </location>
</feature>
<evidence type="ECO:0000313" key="3">
    <source>
        <dbReference type="Proteomes" id="UP000318538"/>
    </source>
</evidence>
<dbReference type="InterPro" id="IPR025489">
    <property type="entry name" value="DUF4381"/>
</dbReference>
<accession>A0A517N684</accession>
<keyword evidence="1" id="KW-0812">Transmembrane</keyword>
<evidence type="ECO:0000256" key="1">
    <source>
        <dbReference type="SAM" id="Phobius"/>
    </source>
</evidence>
<sequence length="158" mass="17719">MDNATNLDRLHDIVVPPDASWWPPAPGWYLVFAVILVAVMAATYRSWVAWQANAYRRAAKQELESAQTIADISEILRRTALAIAPRRVVAELHDTSWSQWLAATSPAELTPSIREQLIGAIYRPTGQTEDIEPLRRYAADWIAHHRLPQPSGIADKEG</sequence>
<organism evidence="2 3">
    <name type="scientific">Rubripirellula lacrimiformis</name>
    <dbReference type="NCBI Taxonomy" id="1930273"/>
    <lineage>
        <taxon>Bacteria</taxon>
        <taxon>Pseudomonadati</taxon>
        <taxon>Planctomycetota</taxon>
        <taxon>Planctomycetia</taxon>
        <taxon>Pirellulales</taxon>
        <taxon>Pirellulaceae</taxon>
        <taxon>Rubripirellula</taxon>
    </lineage>
</organism>
<evidence type="ECO:0000313" key="2">
    <source>
        <dbReference type="EMBL" id="QDT02645.1"/>
    </source>
</evidence>
<dbReference type="EMBL" id="CP036525">
    <property type="protein sequence ID" value="QDT02645.1"/>
    <property type="molecule type" value="Genomic_DNA"/>
</dbReference>
<dbReference type="Pfam" id="PF14316">
    <property type="entry name" value="DUF4381"/>
    <property type="match status" value="1"/>
</dbReference>
<dbReference type="OrthoDB" id="283083at2"/>
<dbReference type="KEGG" id="rlc:K227x_10230"/>
<dbReference type="Proteomes" id="UP000318538">
    <property type="component" value="Chromosome"/>
</dbReference>
<keyword evidence="1" id="KW-1133">Transmembrane helix</keyword>
<name>A0A517N684_9BACT</name>
<dbReference type="AlphaFoldDB" id="A0A517N684"/>
<dbReference type="RefSeq" id="WP_145168388.1">
    <property type="nucleotide sequence ID" value="NZ_CP036525.1"/>
</dbReference>
<keyword evidence="1" id="KW-0472">Membrane</keyword>
<reference evidence="2 3" key="1">
    <citation type="submission" date="2019-02" db="EMBL/GenBank/DDBJ databases">
        <title>Deep-cultivation of Planctomycetes and their phenomic and genomic characterization uncovers novel biology.</title>
        <authorList>
            <person name="Wiegand S."/>
            <person name="Jogler M."/>
            <person name="Boedeker C."/>
            <person name="Pinto D."/>
            <person name="Vollmers J."/>
            <person name="Rivas-Marin E."/>
            <person name="Kohn T."/>
            <person name="Peeters S.H."/>
            <person name="Heuer A."/>
            <person name="Rast P."/>
            <person name="Oberbeckmann S."/>
            <person name="Bunk B."/>
            <person name="Jeske O."/>
            <person name="Meyerdierks A."/>
            <person name="Storesund J.E."/>
            <person name="Kallscheuer N."/>
            <person name="Luecker S."/>
            <person name="Lage O.M."/>
            <person name="Pohl T."/>
            <person name="Merkel B.J."/>
            <person name="Hornburger P."/>
            <person name="Mueller R.-W."/>
            <person name="Bruemmer F."/>
            <person name="Labrenz M."/>
            <person name="Spormann A.M."/>
            <person name="Op den Camp H."/>
            <person name="Overmann J."/>
            <person name="Amann R."/>
            <person name="Jetten M.S.M."/>
            <person name="Mascher T."/>
            <person name="Medema M.H."/>
            <person name="Devos D.P."/>
            <person name="Kaster A.-K."/>
            <person name="Ovreas L."/>
            <person name="Rohde M."/>
            <person name="Galperin M.Y."/>
            <person name="Jogler C."/>
        </authorList>
    </citation>
    <scope>NUCLEOTIDE SEQUENCE [LARGE SCALE GENOMIC DNA]</scope>
    <source>
        <strain evidence="2 3">K22_7</strain>
    </source>
</reference>
<protein>
    <recommendedName>
        <fullName evidence="4">DUF4381 domain-containing protein</fullName>
    </recommendedName>
</protein>
<keyword evidence="3" id="KW-1185">Reference proteome</keyword>
<proteinExistence type="predicted"/>